<dbReference type="PANTHER" id="PTHR32282">
    <property type="entry name" value="BINDING PROTEIN TRANSPEPTIDASE, PUTATIVE-RELATED"/>
    <property type="match status" value="1"/>
</dbReference>
<keyword evidence="11" id="KW-0573">Peptidoglycan synthesis</keyword>
<dbReference type="GO" id="GO:0071555">
    <property type="term" value="P:cell wall organization"/>
    <property type="evidence" value="ECO:0007669"/>
    <property type="project" value="UniProtKB-KW"/>
</dbReference>
<dbReference type="GO" id="GO:0008955">
    <property type="term" value="F:peptidoglycan glycosyltransferase activity"/>
    <property type="evidence" value="ECO:0007669"/>
    <property type="project" value="UniProtKB-EC"/>
</dbReference>
<dbReference type="InterPro" id="IPR001264">
    <property type="entry name" value="Glyco_trans_51"/>
</dbReference>
<keyword evidence="17" id="KW-1133">Transmembrane helix</keyword>
<evidence type="ECO:0000256" key="13">
    <source>
        <dbReference type="ARBA" id="ARBA00023268"/>
    </source>
</evidence>
<organism evidence="20 21">
    <name type="scientific">Candidatus Nealsonbacteria bacterium RBG_13_36_15</name>
    <dbReference type="NCBI Taxonomy" id="1801660"/>
    <lineage>
        <taxon>Bacteria</taxon>
        <taxon>Candidatus Nealsoniibacteriota</taxon>
    </lineage>
</organism>
<keyword evidence="6" id="KW-0645">Protease</keyword>
<comment type="caution">
    <text evidence="20">The sequence shown here is derived from an EMBL/GenBank/DDBJ whole genome shotgun (WGS) entry which is preliminary data.</text>
</comment>
<protein>
    <submittedName>
        <fullName evidence="20">Uncharacterized protein</fullName>
    </submittedName>
</protein>
<gene>
    <name evidence="20" type="ORF">A2Z78_01145</name>
</gene>
<dbReference type="SUPFAM" id="SSF53955">
    <property type="entry name" value="Lysozyme-like"/>
    <property type="match status" value="1"/>
</dbReference>
<evidence type="ECO:0000256" key="2">
    <source>
        <dbReference type="ARBA" id="ARBA00007090"/>
    </source>
</evidence>
<keyword evidence="4" id="KW-1003">Cell membrane</keyword>
<keyword evidence="7" id="KW-0328">Glycosyltransferase</keyword>
<dbReference type="Gene3D" id="3.40.710.10">
    <property type="entry name" value="DD-peptidase/beta-lactamase superfamily"/>
    <property type="match status" value="1"/>
</dbReference>
<dbReference type="InterPro" id="IPR036950">
    <property type="entry name" value="PBP_transglycosylase"/>
</dbReference>
<dbReference type="Pfam" id="PF00912">
    <property type="entry name" value="Transgly"/>
    <property type="match status" value="1"/>
</dbReference>
<dbReference type="GO" id="GO:0008360">
    <property type="term" value="P:regulation of cell shape"/>
    <property type="evidence" value="ECO:0007669"/>
    <property type="project" value="UniProtKB-KW"/>
</dbReference>
<evidence type="ECO:0000256" key="6">
    <source>
        <dbReference type="ARBA" id="ARBA00022670"/>
    </source>
</evidence>
<dbReference type="GO" id="GO:0006508">
    <property type="term" value="P:proteolysis"/>
    <property type="evidence" value="ECO:0007669"/>
    <property type="project" value="UniProtKB-KW"/>
</dbReference>
<keyword evidence="12 17" id="KW-0472">Membrane</keyword>
<comment type="catalytic activity">
    <reaction evidence="16">
        <text>[GlcNAc-(1-&gt;4)-Mur2Ac(oyl-L-Ala-gamma-D-Glu-L-Lys-D-Ala-D-Ala)](n)-di-trans,octa-cis-undecaprenyl diphosphate + beta-D-GlcNAc-(1-&gt;4)-Mur2Ac(oyl-L-Ala-gamma-D-Glu-L-Lys-D-Ala-D-Ala)-di-trans,octa-cis-undecaprenyl diphosphate = [GlcNAc-(1-&gt;4)-Mur2Ac(oyl-L-Ala-gamma-D-Glu-L-Lys-D-Ala-D-Ala)](n+1)-di-trans,octa-cis-undecaprenyl diphosphate + di-trans,octa-cis-undecaprenyl diphosphate + H(+)</text>
        <dbReference type="Rhea" id="RHEA:23708"/>
        <dbReference type="Rhea" id="RHEA-COMP:9602"/>
        <dbReference type="Rhea" id="RHEA-COMP:9603"/>
        <dbReference type="ChEBI" id="CHEBI:15378"/>
        <dbReference type="ChEBI" id="CHEBI:58405"/>
        <dbReference type="ChEBI" id="CHEBI:60033"/>
        <dbReference type="ChEBI" id="CHEBI:78435"/>
        <dbReference type="EC" id="2.4.99.28"/>
    </reaction>
</comment>
<dbReference type="GO" id="GO:0009252">
    <property type="term" value="P:peptidoglycan biosynthetic process"/>
    <property type="evidence" value="ECO:0007669"/>
    <property type="project" value="UniProtKB-KW"/>
</dbReference>
<evidence type="ECO:0000259" key="18">
    <source>
        <dbReference type="Pfam" id="PF00905"/>
    </source>
</evidence>
<keyword evidence="5" id="KW-0121">Carboxypeptidase</keyword>
<evidence type="ECO:0000256" key="17">
    <source>
        <dbReference type="SAM" id="Phobius"/>
    </source>
</evidence>
<evidence type="ECO:0000256" key="12">
    <source>
        <dbReference type="ARBA" id="ARBA00023136"/>
    </source>
</evidence>
<feature type="domain" description="Penicillin-binding protein transpeptidase" evidence="18">
    <location>
        <begin position="335"/>
        <end position="625"/>
    </location>
</feature>
<evidence type="ECO:0000256" key="10">
    <source>
        <dbReference type="ARBA" id="ARBA00022960"/>
    </source>
</evidence>
<evidence type="ECO:0000256" key="14">
    <source>
        <dbReference type="ARBA" id="ARBA00023316"/>
    </source>
</evidence>
<feature type="transmembrane region" description="Helical" evidence="17">
    <location>
        <begin position="20"/>
        <end position="45"/>
    </location>
</feature>
<comment type="similarity">
    <text evidence="2">In the C-terminal section; belongs to the transpeptidase family.</text>
</comment>
<dbReference type="GO" id="GO:0030288">
    <property type="term" value="C:outer membrane-bounded periplasmic space"/>
    <property type="evidence" value="ECO:0007669"/>
    <property type="project" value="TreeGrafter"/>
</dbReference>
<dbReference type="GO" id="GO:0009002">
    <property type="term" value="F:serine-type D-Ala-D-Ala carboxypeptidase activity"/>
    <property type="evidence" value="ECO:0007669"/>
    <property type="project" value="UniProtKB-EC"/>
</dbReference>
<dbReference type="Pfam" id="PF00905">
    <property type="entry name" value="Transpeptidase"/>
    <property type="match status" value="1"/>
</dbReference>
<dbReference type="InterPro" id="IPR050396">
    <property type="entry name" value="Glycosyltr_51/Transpeptidase"/>
</dbReference>
<evidence type="ECO:0000256" key="5">
    <source>
        <dbReference type="ARBA" id="ARBA00022645"/>
    </source>
</evidence>
<keyword evidence="17" id="KW-0812">Transmembrane</keyword>
<keyword evidence="13" id="KW-0511">Multifunctional enzyme</keyword>
<dbReference type="SUPFAM" id="SSF56601">
    <property type="entry name" value="beta-lactamase/transpeptidase-like"/>
    <property type="match status" value="1"/>
</dbReference>
<reference evidence="20 21" key="1">
    <citation type="journal article" date="2016" name="Nat. Commun.">
        <title>Thousands of microbial genomes shed light on interconnected biogeochemical processes in an aquifer system.</title>
        <authorList>
            <person name="Anantharaman K."/>
            <person name="Brown C.T."/>
            <person name="Hug L.A."/>
            <person name="Sharon I."/>
            <person name="Castelle C.J."/>
            <person name="Probst A.J."/>
            <person name="Thomas B.C."/>
            <person name="Singh A."/>
            <person name="Wilkins M.J."/>
            <person name="Karaoz U."/>
            <person name="Brodie E.L."/>
            <person name="Williams K.H."/>
            <person name="Hubbard S.S."/>
            <person name="Banfield J.F."/>
        </authorList>
    </citation>
    <scope>NUCLEOTIDE SEQUENCE [LARGE SCALE GENOMIC DNA]</scope>
</reference>
<dbReference type="STRING" id="1801660.A2Z78_01145"/>
<feature type="domain" description="Glycosyl transferase family 51" evidence="19">
    <location>
        <begin position="79"/>
        <end position="247"/>
    </location>
</feature>
<dbReference type="Gene3D" id="1.10.3810.10">
    <property type="entry name" value="Biosynthetic peptidoglycan transglycosylase-like"/>
    <property type="match status" value="1"/>
</dbReference>
<dbReference type="Proteomes" id="UP000176752">
    <property type="component" value="Unassembled WGS sequence"/>
</dbReference>
<evidence type="ECO:0000256" key="3">
    <source>
        <dbReference type="ARBA" id="ARBA00007739"/>
    </source>
</evidence>
<keyword evidence="10" id="KW-0133">Cell shape</keyword>
<evidence type="ECO:0000256" key="15">
    <source>
        <dbReference type="ARBA" id="ARBA00034000"/>
    </source>
</evidence>
<evidence type="ECO:0000313" key="20">
    <source>
        <dbReference type="EMBL" id="OGZ17812.1"/>
    </source>
</evidence>
<keyword evidence="9" id="KW-0378">Hydrolase</keyword>
<dbReference type="InterPro" id="IPR012338">
    <property type="entry name" value="Beta-lactam/transpept-like"/>
</dbReference>
<dbReference type="NCBIfam" id="TIGR02074">
    <property type="entry name" value="PBP_1a_fam"/>
    <property type="match status" value="1"/>
</dbReference>
<evidence type="ECO:0000259" key="19">
    <source>
        <dbReference type="Pfam" id="PF00912"/>
    </source>
</evidence>
<dbReference type="InterPro" id="IPR023346">
    <property type="entry name" value="Lysozyme-like_dom_sf"/>
</dbReference>
<dbReference type="FunFam" id="1.10.3810.10:FF:000001">
    <property type="entry name" value="Penicillin-binding protein 1A"/>
    <property type="match status" value="1"/>
</dbReference>
<dbReference type="GO" id="GO:0005886">
    <property type="term" value="C:plasma membrane"/>
    <property type="evidence" value="ECO:0007669"/>
    <property type="project" value="UniProtKB-SubCell"/>
</dbReference>
<comment type="subcellular location">
    <subcellularLocation>
        <location evidence="1">Cell membrane</location>
    </subcellularLocation>
</comment>
<keyword evidence="8" id="KW-0808">Transferase</keyword>
<name>A0A1G2DWQ7_9BACT</name>
<evidence type="ECO:0000256" key="7">
    <source>
        <dbReference type="ARBA" id="ARBA00022676"/>
    </source>
</evidence>
<sequence length="638" mass="71660">MVQRKYYRHVLQKKGGRLILRILLGLFFCVITVFLMAVFLFIFYVKDFPRPEKFTERPFIESSKILDRTGKIVLYEAYGEERREVVPLDYIPDHLKNAVIAAEDANFYNHFGVDLRGIGRAILVDFKLRRPLQGGSTISQQLIRSAFLTSEKTAERKIREIVLTLELERRYPKDQILEFYLNQIPFGENAYGVEAASQVYFGKSVSKISIAESALLAAKIQAPSRLSPYGEHKEDLLARKDYVLGKMAENNFITEKEAEEAKKQILEFEPPYSIKAPHFVMYVREYLINHYGEDFLKEKGLRVITTLDWELQEWAEKVVGEGAKANESVRAYNASLVAIDPKTGEIIAMVGSKDFWGDSYPKNCIPGENCLFEPQYNVATGSLGRQPGSAFKPFVYVTAFQKGFSDQTVVVDEETNFNGYQPQNYDGLFRGPVTLRQALAQSLNVPSVKVLANFAGIKDSINTAKSFGITTLNEPTSHYGLSLVLGGGEVRLLDMVSAYGVFATGGLRAPPTSILKIEDSSENILEKQTSSLKRVIEPEPVNLINSILSDNEARAPIFGLNSPLYFQNYQVAAKTGTTQNYKDGWIIGYTPSFVAGVWAGNNDNSPMYKEPGVSVAGPIWKRFMERALLGFPQESFLK</sequence>
<comment type="similarity">
    <text evidence="3">In the N-terminal section; belongs to the glycosyltransferase 51 family.</text>
</comment>
<evidence type="ECO:0000256" key="9">
    <source>
        <dbReference type="ARBA" id="ARBA00022801"/>
    </source>
</evidence>
<dbReference type="PANTHER" id="PTHR32282:SF11">
    <property type="entry name" value="PENICILLIN-BINDING PROTEIN 1B"/>
    <property type="match status" value="1"/>
</dbReference>
<keyword evidence="14" id="KW-0961">Cell wall biogenesis/degradation</keyword>
<evidence type="ECO:0000256" key="11">
    <source>
        <dbReference type="ARBA" id="ARBA00022984"/>
    </source>
</evidence>
<proteinExistence type="inferred from homology"/>
<accession>A0A1G2DWQ7</accession>
<comment type="catalytic activity">
    <reaction evidence="15">
        <text>Preferential cleavage: (Ac)2-L-Lys-D-Ala-|-D-Ala. Also transpeptidation of peptidyl-alanyl moieties that are N-acyl substituents of D-alanine.</text>
        <dbReference type="EC" id="3.4.16.4"/>
    </reaction>
</comment>
<dbReference type="AlphaFoldDB" id="A0A1G2DWQ7"/>
<evidence type="ECO:0000256" key="16">
    <source>
        <dbReference type="ARBA" id="ARBA00049902"/>
    </source>
</evidence>
<dbReference type="EMBL" id="MHLV01000013">
    <property type="protein sequence ID" value="OGZ17812.1"/>
    <property type="molecule type" value="Genomic_DNA"/>
</dbReference>
<evidence type="ECO:0000256" key="4">
    <source>
        <dbReference type="ARBA" id="ARBA00022475"/>
    </source>
</evidence>
<evidence type="ECO:0000256" key="8">
    <source>
        <dbReference type="ARBA" id="ARBA00022679"/>
    </source>
</evidence>
<dbReference type="GO" id="GO:0008658">
    <property type="term" value="F:penicillin binding"/>
    <property type="evidence" value="ECO:0007669"/>
    <property type="project" value="InterPro"/>
</dbReference>
<evidence type="ECO:0000256" key="1">
    <source>
        <dbReference type="ARBA" id="ARBA00004236"/>
    </source>
</evidence>
<dbReference type="InterPro" id="IPR001460">
    <property type="entry name" value="PCN-bd_Tpept"/>
</dbReference>
<evidence type="ECO:0000313" key="21">
    <source>
        <dbReference type="Proteomes" id="UP000176752"/>
    </source>
</evidence>